<feature type="region of interest" description="Disordered" evidence="1">
    <location>
        <begin position="1"/>
        <end position="54"/>
    </location>
</feature>
<reference evidence="2" key="1">
    <citation type="submission" date="2019-08" db="EMBL/GenBank/DDBJ databases">
        <authorList>
            <person name="Kucharzyk K."/>
            <person name="Murdoch R.W."/>
            <person name="Higgins S."/>
            <person name="Loffler F."/>
        </authorList>
    </citation>
    <scope>NUCLEOTIDE SEQUENCE</scope>
</reference>
<dbReference type="AlphaFoldDB" id="A0A645HKZ9"/>
<feature type="compositionally biased region" description="Polar residues" evidence="1">
    <location>
        <begin position="41"/>
        <end position="54"/>
    </location>
</feature>
<name>A0A645HKZ9_9ZZZZ</name>
<evidence type="ECO:0000256" key="1">
    <source>
        <dbReference type="SAM" id="MobiDB-lite"/>
    </source>
</evidence>
<feature type="compositionally biased region" description="Basic and acidic residues" evidence="1">
    <location>
        <begin position="1"/>
        <end position="26"/>
    </location>
</feature>
<proteinExistence type="predicted"/>
<sequence length="54" mass="5954">MGEEHHKAEKLADYRGKSRSPDAHAEGEDENGIEGNIEQGSPTHSQHTQISLPF</sequence>
<evidence type="ECO:0000313" key="2">
    <source>
        <dbReference type="EMBL" id="MPN39671.1"/>
    </source>
</evidence>
<protein>
    <submittedName>
        <fullName evidence="2">Uncharacterized protein</fullName>
    </submittedName>
</protein>
<gene>
    <name evidence="2" type="ORF">SDC9_187199</name>
</gene>
<dbReference type="EMBL" id="VSSQ01095618">
    <property type="protein sequence ID" value="MPN39671.1"/>
    <property type="molecule type" value="Genomic_DNA"/>
</dbReference>
<comment type="caution">
    <text evidence="2">The sequence shown here is derived from an EMBL/GenBank/DDBJ whole genome shotgun (WGS) entry which is preliminary data.</text>
</comment>
<accession>A0A645HKZ9</accession>
<organism evidence="2">
    <name type="scientific">bioreactor metagenome</name>
    <dbReference type="NCBI Taxonomy" id="1076179"/>
    <lineage>
        <taxon>unclassified sequences</taxon>
        <taxon>metagenomes</taxon>
        <taxon>ecological metagenomes</taxon>
    </lineage>
</organism>